<keyword evidence="6 11" id="KW-0547">Nucleotide-binding</keyword>
<dbReference type="PROSITE" id="PS51273">
    <property type="entry name" value="GATASE_TYPE_1"/>
    <property type="match status" value="1"/>
</dbReference>
<dbReference type="PRINTS" id="PR00097">
    <property type="entry name" value="ANTSNTHASEII"/>
</dbReference>
<keyword evidence="7 11" id="KW-0332">GMP biosynthesis</keyword>
<evidence type="ECO:0000256" key="9">
    <source>
        <dbReference type="ARBA" id="ARBA00022840"/>
    </source>
</evidence>
<evidence type="ECO:0000256" key="8">
    <source>
        <dbReference type="ARBA" id="ARBA00022755"/>
    </source>
</evidence>
<feature type="domain" description="GMPS ATP-PPase" evidence="13">
    <location>
        <begin position="202"/>
        <end position="394"/>
    </location>
</feature>
<comment type="function">
    <text evidence="1 11">Catalyzes the synthesis of GMP from XMP.</text>
</comment>
<dbReference type="PRINTS" id="PR00099">
    <property type="entry name" value="CPSGATASE"/>
</dbReference>
<dbReference type="Pfam" id="PF00958">
    <property type="entry name" value="GMP_synt_C"/>
    <property type="match status" value="1"/>
</dbReference>
<dbReference type="PANTHER" id="PTHR11922">
    <property type="entry name" value="GMP SYNTHASE-RELATED"/>
    <property type="match status" value="1"/>
</dbReference>
<protein>
    <recommendedName>
        <fullName evidence="4 11">GMP synthase [glutamine-hydrolyzing]</fullName>
        <ecNumber evidence="3 11">6.3.5.2</ecNumber>
    </recommendedName>
    <alternativeName>
        <fullName evidence="11">GMP synthetase</fullName>
    </alternativeName>
    <alternativeName>
        <fullName evidence="11">Glutamine amidotransferase</fullName>
    </alternativeName>
</protein>
<evidence type="ECO:0000256" key="10">
    <source>
        <dbReference type="ARBA" id="ARBA00022962"/>
    </source>
</evidence>
<dbReference type="Gene3D" id="3.40.50.620">
    <property type="entry name" value="HUPs"/>
    <property type="match status" value="1"/>
</dbReference>
<dbReference type="InterPro" id="IPR022955">
    <property type="entry name" value="GMP_synthase"/>
</dbReference>
<keyword evidence="15" id="KW-1185">Reference proteome</keyword>
<reference evidence="14 15" key="1">
    <citation type="submission" date="2022-10" db="EMBL/GenBank/DDBJ databases">
        <title>Roseococcus glaciei nov., sp. nov., isolated from glacier.</title>
        <authorList>
            <person name="Liu Q."/>
            <person name="Xin Y.-H."/>
        </authorList>
    </citation>
    <scope>NUCLEOTIDE SEQUENCE [LARGE SCALE GENOMIC DNA]</scope>
    <source>
        <strain evidence="14 15">MDT2-1-1</strain>
    </source>
</reference>
<keyword evidence="5 11" id="KW-0436">Ligase</keyword>
<dbReference type="Gene3D" id="3.30.300.10">
    <property type="match status" value="1"/>
</dbReference>
<dbReference type="InterPro" id="IPR017926">
    <property type="entry name" value="GATASE"/>
</dbReference>
<dbReference type="InterPro" id="IPR004739">
    <property type="entry name" value="GMP_synth_GATase"/>
</dbReference>
<evidence type="ECO:0000256" key="7">
    <source>
        <dbReference type="ARBA" id="ARBA00022749"/>
    </source>
</evidence>
<keyword evidence="10 11" id="KW-0315">Glutamine amidotransferase</keyword>
<comment type="caution">
    <text evidence="14">The sequence shown here is derived from an EMBL/GenBank/DDBJ whole genome shotgun (WGS) entry which is preliminary data.</text>
</comment>
<dbReference type="CDD" id="cd01997">
    <property type="entry name" value="GMP_synthase_C"/>
    <property type="match status" value="1"/>
</dbReference>
<evidence type="ECO:0000256" key="4">
    <source>
        <dbReference type="ARBA" id="ARBA00021562"/>
    </source>
</evidence>
<evidence type="ECO:0000313" key="15">
    <source>
        <dbReference type="Proteomes" id="UP001526430"/>
    </source>
</evidence>
<dbReference type="HAMAP" id="MF_00344">
    <property type="entry name" value="GMP_synthase"/>
    <property type="match status" value="1"/>
</dbReference>
<dbReference type="SUPFAM" id="SSF54810">
    <property type="entry name" value="GMP synthetase C-terminal dimerisation domain"/>
    <property type="match status" value="1"/>
</dbReference>
<dbReference type="Pfam" id="PF00117">
    <property type="entry name" value="GATase"/>
    <property type="match status" value="1"/>
</dbReference>
<evidence type="ECO:0000256" key="2">
    <source>
        <dbReference type="ARBA" id="ARBA00005153"/>
    </source>
</evidence>
<proteinExistence type="inferred from homology"/>
<dbReference type="InterPro" id="IPR014729">
    <property type="entry name" value="Rossmann-like_a/b/a_fold"/>
</dbReference>
<name>A0ABT3NQ58_9PROT</name>
<gene>
    <name evidence="11 14" type="primary">guaA</name>
    <name evidence="14" type="ORF">OF850_01545</name>
</gene>
<accession>A0ABT3NQ58</accession>
<dbReference type="NCBIfam" id="TIGR00884">
    <property type="entry name" value="guaA_Cterm"/>
    <property type="match status" value="1"/>
</dbReference>
<dbReference type="NCBIfam" id="NF000848">
    <property type="entry name" value="PRK00074.1"/>
    <property type="match status" value="1"/>
</dbReference>
<dbReference type="EMBL" id="JAPFQI010000001">
    <property type="protein sequence ID" value="MCW8084298.1"/>
    <property type="molecule type" value="Genomic_DNA"/>
</dbReference>
<keyword evidence="8 11" id="KW-0658">Purine biosynthesis</keyword>
<dbReference type="Proteomes" id="UP001526430">
    <property type="component" value="Unassembled WGS sequence"/>
</dbReference>
<evidence type="ECO:0000256" key="5">
    <source>
        <dbReference type="ARBA" id="ARBA00022598"/>
    </source>
</evidence>
<evidence type="ECO:0000256" key="6">
    <source>
        <dbReference type="ARBA" id="ARBA00022741"/>
    </source>
</evidence>
<comment type="catalytic activity">
    <reaction evidence="11">
        <text>XMP + L-glutamine + ATP + H2O = GMP + L-glutamate + AMP + diphosphate + 2 H(+)</text>
        <dbReference type="Rhea" id="RHEA:11680"/>
        <dbReference type="ChEBI" id="CHEBI:15377"/>
        <dbReference type="ChEBI" id="CHEBI:15378"/>
        <dbReference type="ChEBI" id="CHEBI:29985"/>
        <dbReference type="ChEBI" id="CHEBI:30616"/>
        <dbReference type="ChEBI" id="CHEBI:33019"/>
        <dbReference type="ChEBI" id="CHEBI:57464"/>
        <dbReference type="ChEBI" id="CHEBI:58115"/>
        <dbReference type="ChEBI" id="CHEBI:58359"/>
        <dbReference type="ChEBI" id="CHEBI:456215"/>
        <dbReference type="EC" id="6.3.5.2"/>
    </reaction>
</comment>
<comment type="pathway">
    <text evidence="2 11">Purine metabolism; GMP biosynthesis; GMP from XMP (L-Gln route): step 1/1.</text>
</comment>
<dbReference type="RefSeq" id="WP_301587904.1">
    <property type="nucleotide sequence ID" value="NZ_JAPFQI010000001.1"/>
</dbReference>
<dbReference type="NCBIfam" id="TIGR00888">
    <property type="entry name" value="guaA_Nterm"/>
    <property type="match status" value="1"/>
</dbReference>
<evidence type="ECO:0000256" key="3">
    <source>
        <dbReference type="ARBA" id="ARBA00012746"/>
    </source>
</evidence>
<dbReference type="InterPro" id="IPR001674">
    <property type="entry name" value="GMP_synth_C"/>
</dbReference>
<evidence type="ECO:0000313" key="14">
    <source>
        <dbReference type="EMBL" id="MCW8084298.1"/>
    </source>
</evidence>
<dbReference type="EC" id="6.3.5.2" evidence="3 11"/>
<dbReference type="Gene3D" id="3.40.50.880">
    <property type="match status" value="1"/>
</dbReference>
<keyword evidence="9 11" id="KW-0067">ATP-binding</keyword>
<evidence type="ECO:0000259" key="13">
    <source>
        <dbReference type="PROSITE" id="PS51553"/>
    </source>
</evidence>
<dbReference type="PANTHER" id="PTHR11922:SF2">
    <property type="entry name" value="GMP SYNTHASE [GLUTAMINE-HYDROLYZING]"/>
    <property type="match status" value="1"/>
</dbReference>
<dbReference type="SUPFAM" id="SSF52317">
    <property type="entry name" value="Class I glutamine amidotransferase-like"/>
    <property type="match status" value="1"/>
</dbReference>
<evidence type="ECO:0000256" key="12">
    <source>
        <dbReference type="PROSITE-ProRule" id="PRU00886"/>
    </source>
</evidence>
<dbReference type="PRINTS" id="PR00096">
    <property type="entry name" value="GATASE"/>
</dbReference>
<feature type="binding site" evidence="12">
    <location>
        <begin position="229"/>
        <end position="235"/>
    </location>
    <ligand>
        <name>ATP</name>
        <dbReference type="ChEBI" id="CHEBI:30616"/>
    </ligand>
</feature>
<evidence type="ECO:0000256" key="11">
    <source>
        <dbReference type="HAMAP-Rule" id="MF_00344"/>
    </source>
</evidence>
<dbReference type="InterPro" id="IPR025777">
    <property type="entry name" value="GMPS_ATP_PPase_dom"/>
</dbReference>
<dbReference type="GO" id="GO:0003922">
    <property type="term" value="F:GMP synthase (glutamine-hydrolyzing) activity"/>
    <property type="evidence" value="ECO:0007669"/>
    <property type="project" value="UniProtKB-EC"/>
</dbReference>
<dbReference type="CDD" id="cd01742">
    <property type="entry name" value="GATase1_GMP_Synthase"/>
    <property type="match status" value="1"/>
</dbReference>
<evidence type="ECO:0000256" key="1">
    <source>
        <dbReference type="ARBA" id="ARBA00002332"/>
    </source>
</evidence>
<dbReference type="PROSITE" id="PS51553">
    <property type="entry name" value="GMPS_ATP_PPASE"/>
    <property type="match status" value="1"/>
</dbReference>
<feature type="active site" evidence="11">
    <location>
        <position position="177"/>
    </location>
</feature>
<sequence length="519" mass="57055">MTQRHDRLLILDFGSQVTQLIARRLREGGTYCEIWPFNAAPEEKVREFAPKGIILSGGPASVTEGESPRAPEHVFSAGLPVLGICYGQQTMAQQLGGQVEGHDHREFGRAFVDVLADSALTQGIWAKGAREQVWMSHGDRVTRLPEGFRAVATSDGAPFAITADEERRFYGVQFHPEVVHTPHGAQLLDNFAKAICGCGGDWTMKAYRAEMVQRIRDQVGKGRVVCGLSGGVDSSVAAVLIHEAIGDQLTCIFVDHGLMRANEADQVVQTFRDRFNIHLVHRDASDLFLGQLSGLTDPEAKRKTIGRLFIEVFEEEQNKIGGADFLAQGTLYPDVIESVSATGGPSVTIKSHHNVGGLPEGMRMRLVEPLRELFKDEVRVLGRELGIPEEIVGRHPFPGPGLAIRIPGEVTREKADLLRKVDSVFLEEIRTAGLYDAIWQAFAVLLPVRTVGVMGDGRTYDQACALRAVTSTDGMTAEFYPFDMGFLGRVANRIVNEVRGINRVTYDITSKPPGTIEWE</sequence>
<feature type="active site" description="Nucleophile" evidence="11">
    <location>
        <position position="85"/>
    </location>
</feature>
<dbReference type="SUPFAM" id="SSF52402">
    <property type="entry name" value="Adenine nucleotide alpha hydrolases-like"/>
    <property type="match status" value="1"/>
</dbReference>
<feature type="active site" evidence="11">
    <location>
        <position position="175"/>
    </location>
</feature>
<dbReference type="InterPro" id="IPR022310">
    <property type="entry name" value="NAD/GMP_synthase"/>
</dbReference>
<dbReference type="Pfam" id="PF02540">
    <property type="entry name" value="NAD_synthase"/>
    <property type="match status" value="1"/>
</dbReference>
<organism evidence="14 15">
    <name type="scientific">Sabulicella glaciei</name>
    <dbReference type="NCBI Taxonomy" id="2984948"/>
    <lineage>
        <taxon>Bacteria</taxon>
        <taxon>Pseudomonadati</taxon>
        <taxon>Pseudomonadota</taxon>
        <taxon>Alphaproteobacteria</taxon>
        <taxon>Acetobacterales</taxon>
        <taxon>Acetobacteraceae</taxon>
        <taxon>Sabulicella</taxon>
    </lineage>
</organism>
<dbReference type="InterPro" id="IPR029062">
    <property type="entry name" value="Class_I_gatase-like"/>
</dbReference>
<comment type="subunit">
    <text evidence="11">Homodimer.</text>
</comment>